<feature type="region of interest" description="Disordered" evidence="1">
    <location>
        <begin position="117"/>
        <end position="150"/>
    </location>
</feature>
<proteinExistence type="predicted"/>
<feature type="region of interest" description="Disordered" evidence="1">
    <location>
        <begin position="1"/>
        <end position="60"/>
    </location>
</feature>
<sequence>MVSGKSKDIEEQDDKSSPPSALLTVGKLNYSYAKNRQHKRQHPAHPYGMPLKAGKSGDIPRDNSGQLAILVTFLSSSRLDRAIVNGIIGSQHIGPIVARVGGEREGEHETLEESALSSLGSGGAPSGNSRGILDGSAFSSVTRESDGPPEAAVCGIAI</sequence>
<organism evidence="3">
    <name type="scientific">Harpegnathos saltator</name>
    <name type="common">Jerdon's jumping ant</name>
    <dbReference type="NCBI Taxonomy" id="610380"/>
    <lineage>
        <taxon>Eukaryota</taxon>
        <taxon>Metazoa</taxon>
        <taxon>Ecdysozoa</taxon>
        <taxon>Arthropoda</taxon>
        <taxon>Hexapoda</taxon>
        <taxon>Insecta</taxon>
        <taxon>Pterygota</taxon>
        <taxon>Neoptera</taxon>
        <taxon>Endopterygota</taxon>
        <taxon>Hymenoptera</taxon>
        <taxon>Apocrita</taxon>
        <taxon>Aculeata</taxon>
        <taxon>Formicoidea</taxon>
        <taxon>Formicidae</taxon>
        <taxon>Ponerinae</taxon>
        <taxon>Ponerini</taxon>
        <taxon>Harpegnathos</taxon>
    </lineage>
</organism>
<evidence type="ECO:0000313" key="2">
    <source>
        <dbReference type="EMBL" id="EFN87633.1"/>
    </source>
</evidence>
<dbReference type="InParanoid" id="E2B9K0"/>
<dbReference type="AlphaFoldDB" id="E2B9K0"/>
<evidence type="ECO:0000313" key="3">
    <source>
        <dbReference type="Proteomes" id="UP000008237"/>
    </source>
</evidence>
<reference evidence="2 3" key="1">
    <citation type="journal article" date="2010" name="Science">
        <title>Genomic comparison of the ants Camponotus floridanus and Harpegnathos saltator.</title>
        <authorList>
            <person name="Bonasio R."/>
            <person name="Zhang G."/>
            <person name="Ye C."/>
            <person name="Mutti N.S."/>
            <person name="Fang X."/>
            <person name="Qin N."/>
            <person name="Donahue G."/>
            <person name="Yang P."/>
            <person name="Li Q."/>
            <person name="Li C."/>
            <person name="Zhang P."/>
            <person name="Huang Z."/>
            <person name="Berger S.L."/>
            <person name="Reinberg D."/>
            <person name="Wang J."/>
            <person name="Liebig J."/>
        </authorList>
    </citation>
    <scope>NUCLEOTIDE SEQUENCE [LARGE SCALE GENOMIC DNA]</scope>
    <source>
        <strain evidence="2 3">R22 G/1</strain>
    </source>
</reference>
<protein>
    <submittedName>
        <fullName evidence="2">Uncharacterized protein</fullName>
    </submittedName>
</protein>
<keyword evidence="3" id="KW-1185">Reference proteome</keyword>
<name>E2B9K0_HARSA</name>
<accession>E2B9K0</accession>
<evidence type="ECO:0000256" key="1">
    <source>
        <dbReference type="SAM" id="MobiDB-lite"/>
    </source>
</evidence>
<gene>
    <name evidence="2" type="ORF">EAI_01423</name>
</gene>
<dbReference type="EMBL" id="GL446556">
    <property type="protein sequence ID" value="EFN87633.1"/>
    <property type="molecule type" value="Genomic_DNA"/>
</dbReference>
<dbReference type="Proteomes" id="UP000008237">
    <property type="component" value="Unassembled WGS sequence"/>
</dbReference>